<dbReference type="EMBL" id="JACSDY010000005">
    <property type="protein sequence ID" value="KAF7427520.1"/>
    <property type="molecule type" value="Genomic_DNA"/>
</dbReference>
<proteinExistence type="predicted"/>
<evidence type="ECO:0000313" key="3">
    <source>
        <dbReference type="Proteomes" id="UP000600918"/>
    </source>
</evidence>
<comment type="caution">
    <text evidence="2">The sequence shown here is derived from an EMBL/GenBank/DDBJ whole genome shotgun (WGS) entry which is preliminary data.</text>
</comment>
<name>A0A834UB89_VESPE</name>
<feature type="region of interest" description="Disordered" evidence="1">
    <location>
        <begin position="48"/>
        <end position="97"/>
    </location>
</feature>
<evidence type="ECO:0000256" key="1">
    <source>
        <dbReference type="SAM" id="MobiDB-lite"/>
    </source>
</evidence>
<gene>
    <name evidence="2" type="ORF">H0235_007214</name>
</gene>
<dbReference type="AlphaFoldDB" id="A0A834UB89"/>
<organism evidence="2 3">
    <name type="scientific">Vespula pensylvanica</name>
    <name type="common">Western yellow jacket</name>
    <name type="synonym">Wasp</name>
    <dbReference type="NCBI Taxonomy" id="30213"/>
    <lineage>
        <taxon>Eukaryota</taxon>
        <taxon>Metazoa</taxon>
        <taxon>Ecdysozoa</taxon>
        <taxon>Arthropoda</taxon>
        <taxon>Hexapoda</taxon>
        <taxon>Insecta</taxon>
        <taxon>Pterygota</taxon>
        <taxon>Neoptera</taxon>
        <taxon>Endopterygota</taxon>
        <taxon>Hymenoptera</taxon>
        <taxon>Apocrita</taxon>
        <taxon>Aculeata</taxon>
        <taxon>Vespoidea</taxon>
        <taxon>Vespidae</taxon>
        <taxon>Vespinae</taxon>
        <taxon>Vespula</taxon>
    </lineage>
</organism>
<feature type="compositionally biased region" description="Acidic residues" evidence="1">
    <location>
        <begin position="65"/>
        <end position="97"/>
    </location>
</feature>
<sequence length="97" mass="11405">MRYPSEFSFALVMHLNAKTMRDGCVVANATATTTSVAQTLPIVSKLWREGNLDSHNNAHSRHYDDEEEEKEEKKEEEEEEEEKEEEEEEEEEEKEEE</sequence>
<protein>
    <submittedName>
        <fullName evidence="2">Uncharacterized protein</fullName>
    </submittedName>
</protein>
<dbReference type="Proteomes" id="UP000600918">
    <property type="component" value="Unassembled WGS sequence"/>
</dbReference>
<reference evidence="2" key="1">
    <citation type="journal article" date="2020" name="G3 (Bethesda)">
        <title>High-Quality Assemblies for Three Invasive Social Wasps from the &lt;i&gt;Vespula&lt;/i&gt; Genus.</title>
        <authorList>
            <person name="Harrop T.W.R."/>
            <person name="Guhlin J."/>
            <person name="McLaughlin G.M."/>
            <person name="Permina E."/>
            <person name="Stockwell P."/>
            <person name="Gilligan J."/>
            <person name="Le Lec M.F."/>
            <person name="Gruber M.A.M."/>
            <person name="Quinn O."/>
            <person name="Lovegrove M."/>
            <person name="Duncan E.J."/>
            <person name="Remnant E.J."/>
            <person name="Van Eeckhoven J."/>
            <person name="Graham B."/>
            <person name="Knapp R.A."/>
            <person name="Langford K.W."/>
            <person name="Kronenberg Z."/>
            <person name="Press M.O."/>
            <person name="Eacker S.M."/>
            <person name="Wilson-Rankin E.E."/>
            <person name="Purcell J."/>
            <person name="Lester P.J."/>
            <person name="Dearden P.K."/>
        </authorList>
    </citation>
    <scope>NUCLEOTIDE SEQUENCE</scope>
    <source>
        <strain evidence="2">Volc-1</strain>
    </source>
</reference>
<evidence type="ECO:0000313" key="2">
    <source>
        <dbReference type="EMBL" id="KAF7427520.1"/>
    </source>
</evidence>
<keyword evidence="3" id="KW-1185">Reference proteome</keyword>
<accession>A0A834UB89</accession>